<gene>
    <name evidence="4" type="primary">tpiA_1</name>
    <name evidence="4" type="ORF">HALOF300_01369</name>
</gene>
<keyword evidence="3" id="KW-0963">Cytoplasm</keyword>
<dbReference type="GO" id="GO:0005829">
    <property type="term" value="C:cytosol"/>
    <property type="evidence" value="ECO:0007669"/>
    <property type="project" value="TreeGrafter"/>
</dbReference>
<comment type="catalytic activity">
    <reaction evidence="3">
        <text>D-glyceraldehyde 3-phosphate = dihydroxyacetone phosphate</text>
        <dbReference type="Rhea" id="RHEA:18585"/>
        <dbReference type="ChEBI" id="CHEBI:57642"/>
        <dbReference type="ChEBI" id="CHEBI:59776"/>
        <dbReference type="EC" id="5.3.1.1"/>
    </reaction>
</comment>
<comment type="pathway">
    <text evidence="3">Carbohydrate degradation; glycolysis; D-glyceraldehyde 3-phosphate from glycerone phosphate: step 1/1.</text>
</comment>
<dbReference type="EC" id="5.3.1.1" evidence="3"/>
<dbReference type="InterPro" id="IPR013785">
    <property type="entry name" value="Aldolase_TIM"/>
</dbReference>
<keyword evidence="5" id="KW-1185">Reference proteome</keyword>
<dbReference type="PANTHER" id="PTHR21139">
    <property type="entry name" value="TRIOSEPHOSPHATE ISOMERASE"/>
    <property type="match status" value="1"/>
</dbReference>
<evidence type="ECO:0000313" key="5">
    <source>
        <dbReference type="Proteomes" id="UP000419743"/>
    </source>
</evidence>
<comment type="caution">
    <text evidence="4">The sequence shown here is derived from an EMBL/GenBank/DDBJ whole genome shotgun (WGS) entry which is preliminary data.</text>
</comment>
<reference evidence="4 5" key="1">
    <citation type="submission" date="2019-11" db="EMBL/GenBank/DDBJ databases">
        <authorList>
            <person name="Criscuolo A."/>
        </authorList>
    </citation>
    <scope>NUCLEOTIDE SEQUENCE [LARGE SCALE GENOMIC DNA]</scope>
    <source>
        <strain evidence="4">CIP111667</strain>
    </source>
</reference>
<dbReference type="SUPFAM" id="SSF51351">
    <property type="entry name" value="Triosephosphate isomerase (TIM)"/>
    <property type="match status" value="1"/>
</dbReference>
<dbReference type="NCBIfam" id="NF000722">
    <property type="entry name" value="PRK00042.2-1"/>
    <property type="match status" value="1"/>
</dbReference>
<dbReference type="Pfam" id="PF00121">
    <property type="entry name" value="TIM"/>
    <property type="match status" value="1"/>
</dbReference>
<dbReference type="AlphaFoldDB" id="A0A7M4DGX2"/>
<dbReference type="InterPro" id="IPR000652">
    <property type="entry name" value="Triosephosphate_isomerase"/>
</dbReference>
<organism evidence="4 5">
    <name type="scientific">Occultella aeris</name>
    <dbReference type="NCBI Taxonomy" id="2761496"/>
    <lineage>
        <taxon>Bacteria</taxon>
        <taxon>Bacillati</taxon>
        <taxon>Actinomycetota</taxon>
        <taxon>Actinomycetes</taxon>
        <taxon>Micrococcales</taxon>
        <taxon>Ruaniaceae</taxon>
        <taxon>Occultella</taxon>
    </lineage>
</organism>
<evidence type="ECO:0000256" key="2">
    <source>
        <dbReference type="ARBA" id="ARBA00023235"/>
    </source>
</evidence>
<keyword evidence="3" id="KW-0324">Glycolysis</keyword>
<dbReference type="Proteomes" id="UP000419743">
    <property type="component" value="Unassembled WGS sequence"/>
</dbReference>
<comment type="pathway">
    <text evidence="3">Carbohydrate biosynthesis; gluconeogenesis.</text>
</comment>
<dbReference type="GO" id="GO:0006094">
    <property type="term" value="P:gluconeogenesis"/>
    <property type="evidence" value="ECO:0007669"/>
    <property type="project" value="UniProtKB-UniPathway"/>
</dbReference>
<dbReference type="RefSeq" id="WP_156740176.1">
    <property type="nucleotide sequence ID" value="NZ_CACRYJ010000017.1"/>
</dbReference>
<proteinExistence type="inferred from homology"/>
<dbReference type="Gene3D" id="3.20.20.70">
    <property type="entry name" value="Aldolase class I"/>
    <property type="match status" value="1"/>
</dbReference>
<comment type="similarity">
    <text evidence="1 3">Belongs to the triosephosphate isomerase family.</text>
</comment>
<dbReference type="UniPathway" id="UPA00138"/>
<dbReference type="GO" id="GO:0004807">
    <property type="term" value="F:triose-phosphate isomerase activity"/>
    <property type="evidence" value="ECO:0007669"/>
    <property type="project" value="UniProtKB-EC"/>
</dbReference>
<comment type="subunit">
    <text evidence="3">Homodimer.</text>
</comment>
<sequence>MTEFWVGTSWKMTKTLAQAREFARGVGARADWPVRPFVVPPATALAAVAAELGPASPVRVGAQDAHWEDAGAWTGEVSVPQVADAGATMLEIGHSERREYFGETDERVNLKVLAAVRHGLLPLICVGESAEVRRAGGAAEFVADQVRAALAGVPAGVPVLIAYEPIWAIGATGRPARPEAVAEMAVVIAAAAGTRAAVLYGGSVNLGNAVELARVPGIGGLFIGRAAWEVSDYLCIADAVGDLVA</sequence>
<protein>
    <recommendedName>
        <fullName evidence="3">Triosephosphate isomerase</fullName>
        <ecNumber evidence="3">5.3.1.1</ecNumber>
    </recommendedName>
</protein>
<dbReference type="PANTHER" id="PTHR21139:SF42">
    <property type="entry name" value="TRIOSEPHOSPHATE ISOMERASE"/>
    <property type="match status" value="1"/>
</dbReference>
<evidence type="ECO:0000313" key="4">
    <source>
        <dbReference type="EMBL" id="VZO36165.1"/>
    </source>
</evidence>
<evidence type="ECO:0000256" key="1">
    <source>
        <dbReference type="ARBA" id="ARBA00007422"/>
    </source>
</evidence>
<dbReference type="UniPathway" id="UPA00109">
    <property type="reaction ID" value="UER00189"/>
</dbReference>
<accession>A0A7M4DGX2</accession>
<keyword evidence="2 3" id="KW-0413">Isomerase</keyword>
<evidence type="ECO:0000256" key="3">
    <source>
        <dbReference type="RuleBase" id="RU363013"/>
    </source>
</evidence>
<comment type="subcellular location">
    <subcellularLocation>
        <location evidence="3">Cytoplasm</location>
    </subcellularLocation>
</comment>
<name>A0A7M4DGX2_9MICO</name>
<dbReference type="GO" id="GO:0006096">
    <property type="term" value="P:glycolytic process"/>
    <property type="evidence" value="ECO:0007669"/>
    <property type="project" value="UniProtKB-UniPathway"/>
</dbReference>
<dbReference type="CDD" id="cd00311">
    <property type="entry name" value="TIM"/>
    <property type="match status" value="1"/>
</dbReference>
<dbReference type="PROSITE" id="PS51440">
    <property type="entry name" value="TIM_2"/>
    <property type="match status" value="1"/>
</dbReference>
<dbReference type="GO" id="GO:0019563">
    <property type="term" value="P:glycerol catabolic process"/>
    <property type="evidence" value="ECO:0007669"/>
    <property type="project" value="TreeGrafter"/>
</dbReference>
<keyword evidence="3" id="KW-0312">Gluconeogenesis</keyword>
<dbReference type="GO" id="GO:0046166">
    <property type="term" value="P:glyceraldehyde-3-phosphate biosynthetic process"/>
    <property type="evidence" value="ECO:0007669"/>
    <property type="project" value="TreeGrafter"/>
</dbReference>
<dbReference type="InterPro" id="IPR035990">
    <property type="entry name" value="TIM_sf"/>
</dbReference>
<dbReference type="EMBL" id="CACRYJ010000017">
    <property type="protein sequence ID" value="VZO36165.1"/>
    <property type="molecule type" value="Genomic_DNA"/>
</dbReference>